<dbReference type="AlphaFoldDB" id="J0MUR3"/>
<evidence type="ECO:0008006" key="5">
    <source>
        <dbReference type="Google" id="ProtNLM"/>
    </source>
</evidence>
<keyword evidence="2" id="KW-1133">Transmembrane helix</keyword>
<evidence type="ECO:0000313" key="4">
    <source>
        <dbReference type="Proteomes" id="UP000004578"/>
    </source>
</evidence>
<name>J0MUR3_9ACTO</name>
<protein>
    <recommendedName>
        <fullName evidence="5">DUF2746 domain-containing protein</fullName>
    </recommendedName>
</protein>
<keyword evidence="2" id="KW-0472">Membrane</keyword>
<dbReference type="Proteomes" id="UP000004578">
    <property type="component" value="Unassembled WGS sequence"/>
</dbReference>
<reference evidence="3 4" key="1">
    <citation type="submission" date="2012-05" db="EMBL/GenBank/DDBJ databases">
        <authorList>
            <person name="Harkins D.M."/>
            <person name="Madupu R."/>
            <person name="Durkin A.S."/>
            <person name="Torralba M."/>
            <person name="Methe B."/>
            <person name="Sutton G.G."/>
            <person name="Nelson K.E."/>
        </authorList>
    </citation>
    <scope>NUCLEOTIDE SEQUENCE [LARGE SCALE GENOMIC DNA]</scope>
    <source>
        <strain evidence="3 4">F0490</strain>
    </source>
</reference>
<evidence type="ECO:0000256" key="1">
    <source>
        <dbReference type="SAM" id="Coils"/>
    </source>
</evidence>
<comment type="caution">
    <text evidence="3">The sequence shown here is derived from an EMBL/GenBank/DDBJ whole genome shotgun (WGS) entry which is preliminary data.</text>
</comment>
<feature type="coiled-coil region" evidence="1">
    <location>
        <begin position="47"/>
        <end position="96"/>
    </location>
</feature>
<evidence type="ECO:0000256" key="2">
    <source>
        <dbReference type="SAM" id="Phobius"/>
    </source>
</evidence>
<sequence length="105" mass="11341">MAAEVITALGGLTGAGAIITSTAALLEARRVRASVEPNHGDSMADAVRRIETSVDDLRDDMRSLDHRLGHELGEVKRVADREHADHAERLRALEARATALPGPRR</sequence>
<dbReference type="EMBL" id="AKFS01000299">
    <property type="protein sequence ID" value="EJF35812.1"/>
    <property type="molecule type" value="Genomic_DNA"/>
</dbReference>
<organism evidence="3 4">
    <name type="scientific">Schaalia georgiae F0490</name>
    <dbReference type="NCBI Taxonomy" id="1125717"/>
    <lineage>
        <taxon>Bacteria</taxon>
        <taxon>Bacillati</taxon>
        <taxon>Actinomycetota</taxon>
        <taxon>Actinomycetes</taxon>
        <taxon>Actinomycetales</taxon>
        <taxon>Actinomycetaceae</taxon>
        <taxon>Schaalia</taxon>
    </lineage>
</organism>
<evidence type="ECO:0000313" key="3">
    <source>
        <dbReference type="EMBL" id="EJF35812.1"/>
    </source>
</evidence>
<keyword evidence="4" id="KW-1185">Reference proteome</keyword>
<proteinExistence type="predicted"/>
<keyword evidence="2" id="KW-0812">Transmembrane</keyword>
<accession>J0MUR3</accession>
<feature type="transmembrane region" description="Helical" evidence="2">
    <location>
        <begin position="6"/>
        <end position="26"/>
    </location>
</feature>
<gene>
    <name evidence="3" type="ORF">HMPREF1317_0285</name>
</gene>
<dbReference type="PATRIC" id="fig|1125717.3.peg.1883"/>
<keyword evidence="1" id="KW-0175">Coiled coil</keyword>